<dbReference type="EMBL" id="DVMS01000125">
    <property type="protein sequence ID" value="HIU38877.1"/>
    <property type="molecule type" value="Genomic_DNA"/>
</dbReference>
<dbReference type="InterPro" id="IPR016097">
    <property type="entry name" value="DUF695"/>
</dbReference>
<protein>
    <submittedName>
        <fullName evidence="2">DUF695 domain-containing protein</fullName>
    </submittedName>
</protein>
<dbReference type="AlphaFoldDB" id="A0A9D1LHJ1"/>
<accession>A0A9D1LHJ1</accession>
<dbReference type="Pfam" id="PF05117">
    <property type="entry name" value="DUF695"/>
    <property type="match status" value="1"/>
</dbReference>
<reference evidence="2" key="1">
    <citation type="submission" date="2020-10" db="EMBL/GenBank/DDBJ databases">
        <authorList>
            <person name="Gilroy R."/>
        </authorList>
    </citation>
    <scope>NUCLEOTIDE SEQUENCE</scope>
    <source>
        <strain evidence="2">17073</strain>
    </source>
</reference>
<name>A0A9D1LHJ1_9BACT</name>
<evidence type="ECO:0000313" key="3">
    <source>
        <dbReference type="Proteomes" id="UP000824076"/>
    </source>
</evidence>
<organism evidence="2 3">
    <name type="scientific">Candidatus Limisoma intestinavium</name>
    <dbReference type="NCBI Taxonomy" id="2840856"/>
    <lineage>
        <taxon>Bacteria</taxon>
        <taxon>Pseudomonadati</taxon>
        <taxon>Bacteroidota</taxon>
        <taxon>Bacteroidia</taxon>
        <taxon>Bacteroidales</taxon>
        <taxon>Candidatus Limisoma</taxon>
    </lineage>
</organism>
<comment type="caution">
    <text evidence="2">The sequence shown here is derived from an EMBL/GenBank/DDBJ whole genome shotgun (WGS) entry which is preliminary data.</text>
</comment>
<gene>
    <name evidence="2" type="ORF">IAD18_04335</name>
</gene>
<dbReference type="Proteomes" id="UP000824076">
    <property type="component" value="Unassembled WGS sequence"/>
</dbReference>
<evidence type="ECO:0000313" key="2">
    <source>
        <dbReference type="EMBL" id="HIU38877.1"/>
    </source>
</evidence>
<proteinExistence type="predicted"/>
<feature type="domain" description="DUF695" evidence="1">
    <location>
        <begin position="12"/>
        <end position="140"/>
    </location>
</feature>
<sequence length="154" mass="17812">MKRKFKFGDDWWTTPTESEDGKYQIIVTGRRGLEEAMESKEFNERIEVTWKYDALENGMPTLEDSLLMGKVNDAILAAFKKEQSAVVTGIYTGGGERNWIFYARNTAHFQYAFNKALSSFDVLPLSIYAEKDPDWAEYNEMKDFTETAPITDKY</sequence>
<reference evidence="2" key="2">
    <citation type="journal article" date="2021" name="PeerJ">
        <title>Extensive microbial diversity within the chicken gut microbiome revealed by metagenomics and culture.</title>
        <authorList>
            <person name="Gilroy R."/>
            <person name="Ravi A."/>
            <person name="Getino M."/>
            <person name="Pursley I."/>
            <person name="Horton D.L."/>
            <person name="Alikhan N.F."/>
            <person name="Baker D."/>
            <person name="Gharbi K."/>
            <person name="Hall N."/>
            <person name="Watson M."/>
            <person name="Adriaenssens E.M."/>
            <person name="Foster-Nyarko E."/>
            <person name="Jarju S."/>
            <person name="Secka A."/>
            <person name="Antonio M."/>
            <person name="Oren A."/>
            <person name="Chaudhuri R.R."/>
            <person name="La Ragione R."/>
            <person name="Hildebrand F."/>
            <person name="Pallen M.J."/>
        </authorList>
    </citation>
    <scope>NUCLEOTIDE SEQUENCE</scope>
    <source>
        <strain evidence="2">17073</strain>
    </source>
</reference>
<evidence type="ECO:0000259" key="1">
    <source>
        <dbReference type="Pfam" id="PF05117"/>
    </source>
</evidence>